<dbReference type="HOGENOM" id="CLU_1736899_0_0_9"/>
<sequence>MKSSLSCSVTIDLDDGDGEIIVSDKNQNLIISIGLAAITLRNFFSDLNALYTYKKTKFKLEHYGSADYYLFVRDSNVIRIEEVRKPGGRDIYKFNLMDFLFSFEQGFQKFFTKLKKDGVLPLDDGMDDFMYPVNKDVTDSFNSFSKNLKK</sequence>
<reference evidence="1 2" key="1">
    <citation type="journal article" date="2015" name="Genome Announc.">
        <title>Complete genome sequences for 35 biothreat assay-relevant bacillus species.</title>
        <authorList>
            <person name="Johnson S.L."/>
            <person name="Daligault H.E."/>
            <person name="Davenport K.W."/>
            <person name="Jaissle J."/>
            <person name="Frey K.G."/>
            <person name="Ladner J.T."/>
            <person name="Broomall S.M."/>
            <person name="Bishop-Lilly K.A."/>
            <person name="Bruce D.C."/>
            <person name="Gibbons H.S."/>
            <person name="Coyne S.R."/>
            <person name="Lo C.C."/>
            <person name="Meincke L."/>
            <person name="Munk A.C."/>
            <person name="Koroleva G.I."/>
            <person name="Rosenzweig C.N."/>
            <person name="Palacios G.F."/>
            <person name="Redden C.L."/>
            <person name="Minogue T.D."/>
            <person name="Chain P.S."/>
        </authorList>
    </citation>
    <scope>NUCLEOTIDE SEQUENCE [LARGE SCALE GENOMIC DNA]</scope>
    <source>
        <strain evidence="2">ATCC 14581 / DSM 32 / JCM 2506 / NBRC 15308 / NCIMB 9376 / NCTC 10342 / NRRL B-14308 / VKM B-512</strain>
        <plasmid evidence="1 2">pBMV_2</plasmid>
    </source>
</reference>
<name>A0A0B6AQE8_PRIM2</name>
<evidence type="ECO:0000313" key="2">
    <source>
        <dbReference type="Proteomes" id="UP000031829"/>
    </source>
</evidence>
<proteinExistence type="predicted"/>
<organism evidence="1 2">
    <name type="scientific">Priestia megaterium (strain ATCC 14581 / DSM 32 / CCUG 1817 / JCM 2506 / NBRC 15308 / NCIMB 9376 / NCTC 10342 / NRRL B-14308 / VKM B-512 / Ford 19)</name>
    <name type="common">Bacillus megaterium</name>
    <dbReference type="NCBI Taxonomy" id="1348623"/>
    <lineage>
        <taxon>Bacteria</taxon>
        <taxon>Bacillati</taxon>
        <taxon>Bacillota</taxon>
        <taxon>Bacilli</taxon>
        <taxon>Bacillales</taxon>
        <taxon>Bacillaceae</taxon>
        <taxon>Priestia</taxon>
    </lineage>
</organism>
<evidence type="ECO:0000313" key="1">
    <source>
        <dbReference type="EMBL" id="AJI25701.1"/>
    </source>
</evidence>
<dbReference type="GeneID" id="93645883"/>
<dbReference type="RefSeq" id="WP_034655836.1">
    <property type="nucleotide sequence ID" value="NZ_CP009921.1"/>
</dbReference>
<dbReference type="Proteomes" id="UP000031829">
    <property type="component" value="Plasmid pBMV_2"/>
</dbReference>
<dbReference type="KEGG" id="bmeg:BG04_5630"/>
<dbReference type="AlphaFoldDB" id="A0A0B6AQE8"/>
<dbReference type="EMBL" id="CP009921">
    <property type="protein sequence ID" value="AJI25701.1"/>
    <property type="molecule type" value="Genomic_DNA"/>
</dbReference>
<gene>
    <name evidence="1" type="ORF">BG04_5630</name>
</gene>
<accession>A0A0B6AQE8</accession>
<geneLocation type="plasmid" evidence="1 2">
    <name>pBMV_2</name>
</geneLocation>
<keyword evidence="1" id="KW-0614">Plasmid</keyword>
<protein>
    <submittedName>
        <fullName evidence="1">Uncharacterized protein</fullName>
    </submittedName>
</protein>